<dbReference type="AlphaFoldDB" id="A0A3L8E3U6"/>
<organism evidence="2 3">
    <name type="scientific">Ooceraea biroi</name>
    <name type="common">Clonal raider ant</name>
    <name type="synonym">Cerapachys biroi</name>
    <dbReference type="NCBI Taxonomy" id="2015173"/>
    <lineage>
        <taxon>Eukaryota</taxon>
        <taxon>Metazoa</taxon>
        <taxon>Ecdysozoa</taxon>
        <taxon>Arthropoda</taxon>
        <taxon>Hexapoda</taxon>
        <taxon>Insecta</taxon>
        <taxon>Pterygota</taxon>
        <taxon>Neoptera</taxon>
        <taxon>Endopterygota</taxon>
        <taxon>Hymenoptera</taxon>
        <taxon>Apocrita</taxon>
        <taxon>Aculeata</taxon>
        <taxon>Formicoidea</taxon>
        <taxon>Formicidae</taxon>
        <taxon>Dorylinae</taxon>
        <taxon>Ooceraea</taxon>
    </lineage>
</organism>
<feature type="region of interest" description="Disordered" evidence="1">
    <location>
        <begin position="187"/>
        <end position="261"/>
    </location>
</feature>
<feature type="region of interest" description="Disordered" evidence="1">
    <location>
        <begin position="113"/>
        <end position="170"/>
    </location>
</feature>
<proteinExistence type="predicted"/>
<name>A0A3L8E3U6_OOCBI</name>
<evidence type="ECO:0000313" key="3">
    <source>
        <dbReference type="Proteomes" id="UP000279307"/>
    </source>
</evidence>
<accession>A0A3L8E3U6</accession>
<comment type="caution">
    <text evidence="2">The sequence shown here is derived from an EMBL/GenBank/DDBJ whole genome shotgun (WGS) entry which is preliminary data.</text>
</comment>
<feature type="compositionally biased region" description="Basic residues" evidence="1">
    <location>
        <begin position="207"/>
        <end position="216"/>
    </location>
</feature>
<dbReference type="EMBL" id="QOIP01000001">
    <property type="protein sequence ID" value="RLU27371.1"/>
    <property type="molecule type" value="Genomic_DNA"/>
</dbReference>
<protein>
    <submittedName>
        <fullName evidence="2">Uncharacterized protein</fullName>
    </submittedName>
</protein>
<sequence length="321" mass="35324">MSHCLREILLRRRWHLSSLRHSDLKQLKKMIRERKPTRSGRPIVHRRPIQPAVVVPTPADNLQPGRSIGALSTTSPEPVLAAAPRRRKATIRAISTVQIPSLQLPLRRQQIPAPAERASLAPATRTSPALAERASPARTSPSPVPAPTLVSPVAGTSGYSSATFEDEPPPRICEDILPWALREIQLSPPRRTRPPRNTLDPWDIRVRRLTSPRLRRSSATPSPRNRPTSADKENVATQTNISWVDVSSDESPSPPRDKWGPILVTLTKPHLSAATGAASYKRRHHDDEQQQSAAANAPDDSSSALVEDTAQLAVTTLFIKT</sequence>
<dbReference type="Proteomes" id="UP000279307">
    <property type="component" value="Chromosome 1"/>
</dbReference>
<feature type="region of interest" description="Disordered" evidence="1">
    <location>
        <begin position="274"/>
        <end position="304"/>
    </location>
</feature>
<evidence type="ECO:0000256" key="1">
    <source>
        <dbReference type="SAM" id="MobiDB-lite"/>
    </source>
</evidence>
<reference evidence="2 3" key="1">
    <citation type="journal article" date="2018" name="Genome Res.">
        <title>The genomic architecture and molecular evolution of ant odorant receptors.</title>
        <authorList>
            <person name="McKenzie S.K."/>
            <person name="Kronauer D.J.C."/>
        </authorList>
    </citation>
    <scope>NUCLEOTIDE SEQUENCE [LARGE SCALE GENOMIC DNA]</scope>
    <source>
        <strain evidence="2">Clonal line C1</strain>
    </source>
</reference>
<evidence type="ECO:0000313" key="2">
    <source>
        <dbReference type="EMBL" id="RLU27371.1"/>
    </source>
</evidence>
<feature type="compositionally biased region" description="Low complexity" evidence="1">
    <location>
        <begin position="242"/>
        <end position="251"/>
    </location>
</feature>
<gene>
    <name evidence="2" type="ORF">DMN91_001173</name>
</gene>
<feature type="compositionally biased region" description="Low complexity" evidence="1">
    <location>
        <begin position="292"/>
        <end position="304"/>
    </location>
</feature>